<organism evidence="1">
    <name type="scientific">uncultured Caudovirales phage</name>
    <dbReference type="NCBI Taxonomy" id="2100421"/>
    <lineage>
        <taxon>Viruses</taxon>
        <taxon>Duplodnaviria</taxon>
        <taxon>Heunggongvirae</taxon>
        <taxon>Uroviricota</taxon>
        <taxon>Caudoviricetes</taxon>
        <taxon>Peduoviridae</taxon>
        <taxon>Maltschvirus</taxon>
        <taxon>Maltschvirus maltsch</taxon>
    </lineage>
</organism>
<evidence type="ECO:0008006" key="2">
    <source>
        <dbReference type="Google" id="ProtNLM"/>
    </source>
</evidence>
<dbReference type="InterPro" id="IPR023346">
    <property type="entry name" value="Lysozyme-like_dom_sf"/>
</dbReference>
<dbReference type="EMBL" id="LR796466">
    <property type="protein sequence ID" value="CAB4146578.1"/>
    <property type="molecule type" value="Genomic_DNA"/>
</dbReference>
<sequence length="300" mass="31077">MNQFEIMANLERKYNLPSGYLARTRQIESAGGKNTYNANSGAAGDFQFIPRTAKEYGLKNPYDFESAADAAARLAVNNRNILAKAGIEDPSAAQLYLAHQQGAGGATKLLTAGDRPATSVVGKNAVLWNAGNEEVTGPGFAQQIMAKFEGTQLPKAAATQQASGSLGQFAKDVLGGATGGLVGTQWQGGFLGQNTVPSAMGIDTRKFGEVTEPGFSGAALPAQQEVAAAATDMGFKDYAPSMGGAAGIGSALASLGGALAKAGAAKEDMSWVQKELPAHRGKWDDEIFKRSIFGIRGLLG</sequence>
<dbReference type="Gene3D" id="1.10.530.10">
    <property type="match status" value="1"/>
</dbReference>
<protein>
    <recommendedName>
        <fullName evidence="2">Transglycosylase SLT domain-containing protein</fullName>
    </recommendedName>
</protein>
<evidence type="ECO:0000313" key="1">
    <source>
        <dbReference type="EMBL" id="CAB4146578.1"/>
    </source>
</evidence>
<gene>
    <name evidence="1" type="ORF">UFOVP500_32</name>
</gene>
<accession>A0A6J5MJ37</accession>
<dbReference type="SUPFAM" id="SSF53955">
    <property type="entry name" value="Lysozyme-like"/>
    <property type="match status" value="1"/>
</dbReference>
<proteinExistence type="predicted"/>
<name>A0A6J5MJ37_9CAUD</name>
<reference evidence="1" key="1">
    <citation type="submission" date="2020-04" db="EMBL/GenBank/DDBJ databases">
        <authorList>
            <person name="Chiriac C."/>
            <person name="Salcher M."/>
            <person name="Ghai R."/>
            <person name="Kavagutti S V."/>
        </authorList>
    </citation>
    <scope>NUCLEOTIDE SEQUENCE</scope>
</reference>